<comment type="pathway">
    <text evidence="2 14">Glycolipid biosynthesis; glycosylphosphatidylinositol-anchor biosynthesis.</text>
</comment>
<dbReference type="PANTHER" id="PTHR12250:SF0">
    <property type="entry name" value="GPI ETHANOLAMINE PHOSPHATE TRANSFERASE 1"/>
    <property type="match status" value="1"/>
</dbReference>
<keyword evidence="7 14" id="KW-0812">Transmembrane</keyword>
<keyword evidence="11" id="KW-0325">Glycoprotein</keyword>
<dbReference type="InterPro" id="IPR017852">
    <property type="entry name" value="GPI_EtnP_transferase_1_C"/>
</dbReference>
<dbReference type="EMBL" id="KN817518">
    <property type="protein sequence ID" value="KJA29570.1"/>
    <property type="molecule type" value="Genomic_DNA"/>
</dbReference>
<dbReference type="AlphaFoldDB" id="A0A0D2QD75"/>
<keyword evidence="12" id="KW-0961">Cell wall biogenesis/degradation</keyword>
<evidence type="ECO:0000259" key="15">
    <source>
        <dbReference type="Pfam" id="PF04987"/>
    </source>
</evidence>
<accession>A0A0D2QD75</accession>
<dbReference type="GO" id="GO:0071555">
    <property type="term" value="P:cell wall organization"/>
    <property type="evidence" value="ECO:0007669"/>
    <property type="project" value="UniProtKB-KW"/>
</dbReference>
<evidence type="ECO:0000313" key="17">
    <source>
        <dbReference type="Proteomes" id="UP000054270"/>
    </source>
</evidence>
<dbReference type="InterPro" id="IPR017850">
    <property type="entry name" value="Alkaline_phosphatase_core_sf"/>
</dbReference>
<evidence type="ECO:0000256" key="11">
    <source>
        <dbReference type="ARBA" id="ARBA00023180"/>
    </source>
</evidence>
<evidence type="ECO:0000256" key="9">
    <source>
        <dbReference type="ARBA" id="ARBA00022989"/>
    </source>
</evidence>
<feature type="transmembrane region" description="Helical" evidence="14">
    <location>
        <begin position="822"/>
        <end position="849"/>
    </location>
</feature>
<reference evidence="17" key="1">
    <citation type="submission" date="2014-04" db="EMBL/GenBank/DDBJ databases">
        <title>Evolutionary Origins and Diversification of the Mycorrhizal Mutualists.</title>
        <authorList>
            <consortium name="DOE Joint Genome Institute"/>
            <consortium name="Mycorrhizal Genomics Consortium"/>
            <person name="Kohler A."/>
            <person name="Kuo A."/>
            <person name="Nagy L.G."/>
            <person name="Floudas D."/>
            <person name="Copeland A."/>
            <person name="Barry K.W."/>
            <person name="Cichocki N."/>
            <person name="Veneault-Fourrey C."/>
            <person name="LaButti K."/>
            <person name="Lindquist E.A."/>
            <person name="Lipzen A."/>
            <person name="Lundell T."/>
            <person name="Morin E."/>
            <person name="Murat C."/>
            <person name="Riley R."/>
            <person name="Ohm R."/>
            <person name="Sun H."/>
            <person name="Tunlid A."/>
            <person name="Henrissat B."/>
            <person name="Grigoriev I.V."/>
            <person name="Hibbett D.S."/>
            <person name="Martin F."/>
        </authorList>
    </citation>
    <scope>NUCLEOTIDE SEQUENCE [LARGE SCALE GENOMIC DNA]</scope>
    <source>
        <strain evidence="17">FD-334 SS-4</strain>
    </source>
</reference>
<sequence length="968" mass="107327">MATDLSKTRSLTRYNVSKLLLIGLVFHLTYIGSVFDCYFTSPVVHGMNRYGSQEPDSALAKRLVLIVGDGLRADLLFSTNAFPNIEGAPEYVAPNLRAIVEERGAFGISHTRVPTESRPGHVAIIGGMYEDVSAVTKGWKTNPVDFDSVFNQSSTTFSFGSPDILPMFAKGATPGKVRTWSYDEDEEDFTKDATTLDVWVLDQLKTLFNNATSDLHLASQLRDNKVVFFLHLLGLDTTGHSYRPHSKEYMRNIQVVDDIVHETEKIVNEFYQDNSTSFIFTADHGMSTIGNHGDGHPDNTRTPLIAWGSGIRGPLPDSKPSSHDEYSEPWRLSSLFRRDVEQADIASLMAALIGINWPVNSVGVLPDVDPSLPGILDSTNGAEGPARAALVNAKVILEQYRVKHALKQKHSLFYTPYKPLADVITTENTSHILAIEKLIAEEHWDDSRLLSSLLIQESLKGLHYIQTYDRFLIRGFVTAAYLGWAAYASLYIFRPLDAKLSVQDRKSSVKVIVTIGSWLIMMGFWALFALQKSPWSFYVYIAFPCFFWQQFLVQVSTFLQSNPRKISAAEFIGYITRCAMVVAALLGMVAGYTHRSIWSIGFLLIGLVWPLSWKRESSPQNSSIVGLWILSCIATAIFPLLPVDKTESLLTIIIGGIAILLTGYFGALYVVQANGPVQRSSVVPLFTVQGFFIIATMAITTSSVLSLQAKQGLPTLNQWSGWIVLIISSILPFVSKSGVHDKHSKILMYFLGFGPCFVILSISVEGLFFVSYSIALMAWVQIESLLRSSGDIGKRSGKSTAIKDRKLGQATAYNLQMDDLRIALFFLFFVQVGFFGTGNVASISSFYLAPVYRLIPIFNPFYMSTLLVFKIVAPYIMLSVTFALLNDALGLPPFSLLLVALTLTDGMTLSFFYNVQDTGSWLEIGQSITFFCIASLLLLWSAGICAAGEYLMVDVLAHRPLVPPRKIQ</sequence>
<feature type="transmembrane region" description="Helical" evidence="14">
    <location>
        <begin position="927"/>
        <end position="953"/>
    </location>
</feature>
<dbReference type="OMA" id="QSYFHRE"/>
<feature type="transmembrane region" description="Helical" evidence="14">
    <location>
        <begin position="861"/>
        <end position="885"/>
    </location>
</feature>
<feature type="transmembrane region" description="Helical" evidence="14">
    <location>
        <begin position="719"/>
        <end position="735"/>
    </location>
</feature>
<dbReference type="OrthoDB" id="2748310at2759"/>
<evidence type="ECO:0000256" key="7">
    <source>
        <dbReference type="ARBA" id="ARBA00022692"/>
    </source>
</evidence>
<feature type="transmembrane region" description="Helical" evidence="14">
    <location>
        <begin position="511"/>
        <end position="531"/>
    </location>
</feature>
<comment type="subcellular location">
    <subcellularLocation>
        <location evidence="1 14">Endoplasmic reticulum membrane</location>
        <topology evidence="1 14">Multi-pass membrane protein</topology>
    </subcellularLocation>
</comment>
<protein>
    <recommendedName>
        <fullName evidence="4 14">GPI ethanolamine phosphate transferase 1</fullName>
        <ecNumber evidence="14">2.-.-.-</ecNumber>
    </recommendedName>
</protein>
<feature type="transmembrane region" description="Helical" evidence="14">
    <location>
        <begin position="537"/>
        <end position="559"/>
    </location>
</feature>
<dbReference type="CDD" id="cd16020">
    <property type="entry name" value="GPI_EPT_1"/>
    <property type="match status" value="1"/>
</dbReference>
<evidence type="ECO:0000256" key="14">
    <source>
        <dbReference type="RuleBase" id="RU367138"/>
    </source>
</evidence>
<dbReference type="GO" id="GO:0006506">
    <property type="term" value="P:GPI anchor biosynthetic process"/>
    <property type="evidence" value="ECO:0007669"/>
    <property type="project" value="UniProtKB-UniPathway"/>
</dbReference>
<comment type="similarity">
    <text evidence="3 14">Belongs to the PIGG/PIGN/PIGO family. PIGN subfamily.</text>
</comment>
<feature type="transmembrane region" description="Helical" evidence="14">
    <location>
        <begin position="747"/>
        <end position="780"/>
    </location>
</feature>
<dbReference type="FunFam" id="3.40.720.10:FF:000015">
    <property type="entry name" value="GPI ethanolamine phosphate transferase 1"/>
    <property type="match status" value="1"/>
</dbReference>
<name>A0A0D2QD75_HYPSF</name>
<feature type="transmembrane region" description="Helical" evidence="14">
    <location>
        <begin position="471"/>
        <end position="490"/>
    </location>
</feature>
<evidence type="ECO:0000256" key="2">
    <source>
        <dbReference type="ARBA" id="ARBA00004687"/>
    </source>
</evidence>
<evidence type="ECO:0000256" key="3">
    <source>
        <dbReference type="ARBA" id="ARBA00008400"/>
    </source>
</evidence>
<dbReference type="GO" id="GO:0051377">
    <property type="term" value="F:mannose-ethanolamine phosphotransferase activity"/>
    <property type="evidence" value="ECO:0007669"/>
    <property type="project" value="UniProtKB-UniRule"/>
</dbReference>
<feature type="transmembrane region" description="Helical" evidence="14">
    <location>
        <begin position="683"/>
        <end position="707"/>
    </location>
</feature>
<evidence type="ECO:0000256" key="13">
    <source>
        <dbReference type="ARBA" id="ARBA00024850"/>
    </source>
</evidence>
<feature type="transmembrane region" description="Helical" evidence="14">
    <location>
        <begin position="625"/>
        <end position="643"/>
    </location>
</feature>
<feature type="transmembrane region" description="Helical" evidence="14">
    <location>
        <begin position="891"/>
        <end position="915"/>
    </location>
</feature>
<evidence type="ECO:0000256" key="5">
    <source>
        <dbReference type="ARBA" id="ARBA00022502"/>
    </source>
</evidence>
<evidence type="ECO:0000256" key="4">
    <source>
        <dbReference type="ARBA" id="ARBA00020831"/>
    </source>
</evidence>
<feature type="transmembrane region" description="Helical" evidence="14">
    <location>
        <begin position="649"/>
        <end position="671"/>
    </location>
</feature>
<dbReference type="EC" id="2.-.-.-" evidence="14"/>
<comment type="function">
    <text evidence="13 14">Ethanolamine phosphate transferase involved in glycosylphosphatidylinositol-anchor biosynthesis. Transfers ethanolamine phosphate to the first alpha-1,4-linked mannose of the glycosylphosphatidylinositol precursor of GPI-anchor.</text>
</comment>
<evidence type="ECO:0000313" key="16">
    <source>
        <dbReference type="EMBL" id="KJA29570.1"/>
    </source>
</evidence>
<gene>
    <name evidence="16" type="ORF">HYPSUDRAFT_31492</name>
</gene>
<keyword evidence="17" id="KW-1185">Reference proteome</keyword>
<dbReference type="SUPFAM" id="SSF53649">
    <property type="entry name" value="Alkaline phosphatase-like"/>
    <property type="match status" value="1"/>
</dbReference>
<evidence type="ECO:0000256" key="8">
    <source>
        <dbReference type="ARBA" id="ARBA00022824"/>
    </source>
</evidence>
<dbReference type="InterPro" id="IPR037671">
    <property type="entry name" value="PIGN_N"/>
</dbReference>
<dbReference type="InterPro" id="IPR002591">
    <property type="entry name" value="Phosphodiest/P_Trfase"/>
</dbReference>
<keyword evidence="6 14" id="KW-0808">Transferase</keyword>
<keyword evidence="8 14" id="KW-0256">Endoplasmic reticulum</keyword>
<dbReference type="Pfam" id="PF04987">
    <property type="entry name" value="PigN"/>
    <property type="match status" value="1"/>
</dbReference>
<proteinExistence type="inferred from homology"/>
<evidence type="ECO:0000256" key="10">
    <source>
        <dbReference type="ARBA" id="ARBA00023136"/>
    </source>
</evidence>
<feature type="transmembrane region" description="Helical" evidence="14">
    <location>
        <begin position="596"/>
        <end position="613"/>
    </location>
</feature>
<feature type="transmembrane region" description="Helical" evidence="14">
    <location>
        <begin position="20"/>
        <end position="41"/>
    </location>
</feature>
<keyword evidence="5 14" id="KW-0337">GPI-anchor biosynthesis</keyword>
<evidence type="ECO:0000256" key="1">
    <source>
        <dbReference type="ARBA" id="ARBA00004477"/>
    </source>
</evidence>
<feature type="transmembrane region" description="Helical" evidence="14">
    <location>
        <begin position="571"/>
        <end position="590"/>
    </location>
</feature>
<dbReference type="Pfam" id="PF01663">
    <property type="entry name" value="Phosphodiest"/>
    <property type="match status" value="1"/>
</dbReference>
<keyword evidence="9 14" id="KW-1133">Transmembrane helix</keyword>
<dbReference type="STRING" id="945553.A0A0D2QD75"/>
<dbReference type="PANTHER" id="PTHR12250">
    <property type="entry name" value="PHOSPHATIDYLINOSITOL GLYCAN, CLASS N"/>
    <property type="match status" value="1"/>
</dbReference>
<dbReference type="InterPro" id="IPR007070">
    <property type="entry name" value="GPI_EtnP_transferase_1"/>
</dbReference>
<evidence type="ECO:0000256" key="6">
    <source>
        <dbReference type="ARBA" id="ARBA00022679"/>
    </source>
</evidence>
<feature type="domain" description="GPI ethanolamine phosphate transferase 1 C-terminal" evidence="15">
    <location>
        <begin position="460"/>
        <end position="920"/>
    </location>
</feature>
<dbReference type="UniPathway" id="UPA00196"/>
<dbReference type="Gene3D" id="3.40.720.10">
    <property type="entry name" value="Alkaline Phosphatase, subunit A"/>
    <property type="match status" value="1"/>
</dbReference>
<dbReference type="Proteomes" id="UP000054270">
    <property type="component" value="Unassembled WGS sequence"/>
</dbReference>
<keyword evidence="10 14" id="KW-0472">Membrane</keyword>
<organism evidence="16 17">
    <name type="scientific">Hypholoma sublateritium (strain FD-334 SS-4)</name>
    <dbReference type="NCBI Taxonomy" id="945553"/>
    <lineage>
        <taxon>Eukaryota</taxon>
        <taxon>Fungi</taxon>
        <taxon>Dikarya</taxon>
        <taxon>Basidiomycota</taxon>
        <taxon>Agaricomycotina</taxon>
        <taxon>Agaricomycetes</taxon>
        <taxon>Agaricomycetidae</taxon>
        <taxon>Agaricales</taxon>
        <taxon>Agaricineae</taxon>
        <taxon>Strophariaceae</taxon>
        <taxon>Hypholoma</taxon>
    </lineage>
</organism>
<evidence type="ECO:0000256" key="12">
    <source>
        <dbReference type="ARBA" id="ARBA00023316"/>
    </source>
</evidence>
<dbReference type="GO" id="GO:0005789">
    <property type="term" value="C:endoplasmic reticulum membrane"/>
    <property type="evidence" value="ECO:0007669"/>
    <property type="project" value="UniProtKB-SubCell"/>
</dbReference>